<evidence type="ECO:0000313" key="2">
    <source>
        <dbReference type="Proteomes" id="UP001302349"/>
    </source>
</evidence>
<sequence length="289" mass="32990">MTAVLMIGSRSDAIGQHPVVFNVLDSDGAVFNGRNLEPFDELQQGDTVFVAKDGYLALISNYYHGIELHGDTTFIIPSFQGIWLDESLERPPLRKLHLEDRLARGGAVEHDMQYLEFLWPDKWRHMPGEKPCFNWRLVGYDQGDGESYALSVSDIFDEMTVPVDTVTSTMLQLSLDTLPNLFEAMSTGGAFAFKVSALNQGGTSFESGLTFHVVQNYPTVFMSRVNPCIVSNAVEAVAMALYYEYNFDTFTRETADFYRLASSLSSRDVYRKIERHFLRRKNWRFRERE</sequence>
<dbReference type="RefSeq" id="WP_317491619.1">
    <property type="nucleotide sequence ID" value="NZ_CP136051.1"/>
</dbReference>
<reference evidence="1 2" key="1">
    <citation type="journal article" date="2023" name="Microbiol. Resour. Announc.">
        <title>Complete Genome Sequence of Imperialibacter roseus strain P4T.</title>
        <authorList>
            <person name="Tizabi D.R."/>
            <person name="Bachvaroff T."/>
            <person name="Hill R.T."/>
        </authorList>
    </citation>
    <scope>NUCLEOTIDE SEQUENCE [LARGE SCALE GENOMIC DNA]</scope>
    <source>
        <strain evidence="1 2">P4T</strain>
    </source>
</reference>
<organism evidence="1 2">
    <name type="scientific">Imperialibacter roseus</name>
    <dbReference type="NCBI Taxonomy" id="1324217"/>
    <lineage>
        <taxon>Bacteria</taxon>
        <taxon>Pseudomonadati</taxon>
        <taxon>Bacteroidota</taxon>
        <taxon>Cytophagia</taxon>
        <taxon>Cytophagales</taxon>
        <taxon>Flammeovirgaceae</taxon>
        <taxon>Imperialibacter</taxon>
    </lineage>
</organism>
<accession>A0ABZ0IZ82</accession>
<dbReference type="Proteomes" id="UP001302349">
    <property type="component" value="Chromosome"/>
</dbReference>
<protein>
    <submittedName>
        <fullName evidence="1">Uncharacterized protein</fullName>
    </submittedName>
</protein>
<gene>
    <name evidence="1" type="ORF">RT717_10135</name>
</gene>
<evidence type="ECO:0000313" key="1">
    <source>
        <dbReference type="EMBL" id="WOK08992.1"/>
    </source>
</evidence>
<dbReference type="EMBL" id="CP136051">
    <property type="protein sequence ID" value="WOK08992.1"/>
    <property type="molecule type" value="Genomic_DNA"/>
</dbReference>
<keyword evidence="2" id="KW-1185">Reference proteome</keyword>
<proteinExistence type="predicted"/>
<name>A0ABZ0IZ82_9BACT</name>